<dbReference type="Gene3D" id="3.40.50.300">
    <property type="entry name" value="P-loop containing nucleotide triphosphate hydrolases"/>
    <property type="match status" value="1"/>
</dbReference>
<accession>A0A9P4N6D5</accession>
<keyword evidence="2" id="KW-1185">Reference proteome</keyword>
<evidence type="ECO:0000313" key="2">
    <source>
        <dbReference type="Proteomes" id="UP000800093"/>
    </source>
</evidence>
<dbReference type="EMBL" id="ML986615">
    <property type="protein sequence ID" value="KAF2264569.1"/>
    <property type="molecule type" value="Genomic_DNA"/>
</dbReference>
<reference evidence="2" key="1">
    <citation type="journal article" date="2020" name="Stud. Mycol.">
        <title>101 Dothideomycetes genomes: A test case for predicting lifestyles and emergence of pathogens.</title>
        <authorList>
            <person name="Haridas S."/>
            <person name="Albert R."/>
            <person name="Binder M."/>
            <person name="Bloem J."/>
            <person name="LaButti K."/>
            <person name="Salamov A."/>
            <person name="Andreopoulos B."/>
            <person name="Baker S."/>
            <person name="Barry K."/>
            <person name="Bills G."/>
            <person name="Bluhm B."/>
            <person name="Cannon C."/>
            <person name="Castanera R."/>
            <person name="Culley D."/>
            <person name="Daum C."/>
            <person name="Ezra D."/>
            <person name="Gonzalez J."/>
            <person name="Henrissat B."/>
            <person name="Kuo A."/>
            <person name="Liang C."/>
            <person name="Lipzen A."/>
            <person name="Lutzoni F."/>
            <person name="Magnuson J."/>
            <person name="Mondo S."/>
            <person name="Nolan M."/>
            <person name="Ohm R."/>
            <person name="Pangilinan J."/>
            <person name="Park H.-J."/>
            <person name="Ramirez L."/>
            <person name="Alfaro M."/>
            <person name="Sun H."/>
            <person name="Tritt A."/>
            <person name="Yoshinaga Y."/>
            <person name="Zwiers L.-H."/>
            <person name="Turgeon B."/>
            <person name="Goodwin S."/>
            <person name="Spatafora J."/>
            <person name="Crous P."/>
            <person name="Grigoriev I."/>
        </authorList>
    </citation>
    <scope>NUCLEOTIDE SEQUENCE [LARGE SCALE GENOMIC DNA]</scope>
    <source>
        <strain evidence="2">CBS 304.66</strain>
    </source>
</reference>
<evidence type="ECO:0000313" key="1">
    <source>
        <dbReference type="EMBL" id="KAF2264569.1"/>
    </source>
</evidence>
<dbReference type="Proteomes" id="UP000800093">
    <property type="component" value="Unassembled WGS sequence"/>
</dbReference>
<organism evidence="1 2">
    <name type="scientific">Lojkania enalia</name>
    <dbReference type="NCBI Taxonomy" id="147567"/>
    <lineage>
        <taxon>Eukaryota</taxon>
        <taxon>Fungi</taxon>
        <taxon>Dikarya</taxon>
        <taxon>Ascomycota</taxon>
        <taxon>Pezizomycotina</taxon>
        <taxon>Dothideomycetes</taxon>
        <taxon>Pleosporomycetidae</taxon>
        <taxon>Pleosporales</taxon>
        <taxon>Pleosporales incertae sedis</taxon>
        <taxon>Lojkania</taxon>
    </lineage>
</organism>
<proteinExistence type="predicted"/>
<dbReference type="AlphaFoldDB" id="A0A9P4N6D5"/>
<gene>
    <name evidence="1" type="ORF">CC78DRAFT_580356</name>
</gene>
<comment type="caution">
    <text evidence="1">The sequence shown here is derived from an EMBL/GenBank/DDBJ whole genome shotgun (WGS) entry which is preliminary data.</text>
</comment>
<sequence>MATHAINCNSLLTKTVSYIDTDLKRLPAGLSFGNARTDIGTSRTLLGTRPLCYEEVFDEPGNRFSFSMPSQQKRLNYLLQLWMLRRFKEDMDDFPDLELNITMKYRHKYAPDQNFMITTEDDSGQVSRFHRQLVYHPTLGLWNENTLNKPLERQEWKLVLEALKDDWRFSERLTRMLLDLVHIALGRIGAELDITQRIHGRVNILIREEKINRFQNEFGEFTMPLATTKSGVEGLNIQAASMVTSVSLDCCLKNELQAHCLGSQR</sequence>
<protein>
    <submittedName>
        <fullName evidence="1">Uncharacterized protein</fullName>
    </submittedName>
</protein>
<name>A0A9P4N6D5_9PLEO</name>
<dbReference type="SUPFAM" id="SSF52540">
    <property type="entry name" value="P-loop containing nucleoside triphosphate hydrolases"/>
    <property type="match status" value="1"/>
</dbReference>
<dbReference type="InterPro" id="IPR027417">
    <property type="entry name" value="P-loop_NTPase"/>
</dbReference>